<dbReference type="Pfam" id="PF00534">
    <property type="entry name" value="Glycos_transf_1"/>
    <property type="match status" value="1"/>
</dbReference>
<dbReference type="Gene3D" id="3.40.50.2000">
    <property type="entry name" value="Glycogen Phosphorylase B"/>
    <property type="match status" value="2"/>
</dbReference>
<proteinExistence type="predicted"/>
<dbReference type="InterPro" id="IPR001296">
    <property type="entry name" value="Glyco_trans_1"/>
</dbReference>
<evidence type="ECO:0000313" key="6">
    <source>
        <dbReference type="Proteomes" id="UP001501612"/>
    </source>
</evidence>
<evidence type="ECO:0000259" key="3">
    <source>
        <dbReference type="Pfam" id="PF00534"/>
    </source>
</evidence>
<reference evidence="6" key="1">
    <citation type="journal article" date="2019" name="Int. J. Syst. Evol. Microbiol.">
        <title>The Global Catalogue of Microorganisms (GCM) 10K type strain sequencing project: providing services to taxonomists for standard genome sequencing and annotation.</title>
        <authorList>
            <consortium name="The Broad Institute Genomics Platform"/>
            <consortium name="The Broad Institute Genome Sequencing Center for Infectious Disease"/>
            <person name="Wu L."/>
            <person name="Ma J."/>
        </authorList>
    </citation>
    <scope>NUCLEOTIDE SEQUENCE [LARGE SCALE GENOMIC DNA]</scope>
    <source>
        <strain evidence="6">JCM 14046</strain>
    </source>
</reference>
<evidence type="ECO:0000313" key="5">
    <source>
        <dbReference type="EMBL" id="GAA1929128.1"/>
    </source>
</evidence>
<sequence length="375" mass="39305">MRPLRICVIASSRFPIAEPFAGGLEAHTAALVTELRRRGHHIDLFAAPGSSPELGAHTLPVAPFSSSPTARADLAAPPETWMAEHHAYLDLMLSLQHDSRVGPAGGSRRYDLVHNNSLHHLPIAMSAALDVPVVTTLHTPPVPWLESAVALARDNCRFIAVSEATAAQWRPVVDARVVHNGVDPARWPVGPGGPRAVWSGRLVPEKAPHQALLAARRAGMPLDLVGPVGDPAYVEALVRPLLDDPAGSSTGPDACYRYLGHLGQRELARTVGGACVAVLTPAWEEPFGLVAVEALSTGTPVAAFARGALPEILTPTTGRLAVPDDPASLATAMRDAAGLDRAGVRAGAAAFGLPAMVDAYERLYAEAVGQMEGVA</sequence>
<dbReference type="SUPFAM" id="SSF53756">
    <property type="entry name" value="UDP-Glycosyltransferase/glycogen phosphorylase"/>
    <property type="match status" value="1"/>
</dbReference>
<dbReference type="PANTHER" id="PTHR12526:SF595">
    <property type="entry name" value="BLL5217 PROTEIN"/>
    <property type="match status" value="1"/>
</dbReference>
<dbReference type="Proteomes" id="UP001501612">
    <property type="component" value="Unassembled WGS sequence"/>
</dbReference>
<organism evidence="5 6">
    <name type="scientific">Nocardioides lentus</name>
    <dbReference type="NCBI Taxonomy" id="338077"/>
    <lineage>
        <taxon>Bacteria</taxon>
        <taxon>Bacillati</taxon>
        <taxon>Actinomycetota</taxon>
        <taxon>Actinomycetes</taxon>
        <taxon>Propionibacteriales</taxon>
        <taxon>Nocardioidaceae</taxon>
        <taxon>Nocardioides</taxon>
    </lineage>
</organism>
<gene>
    <name evidence="5" type="ORF">GCM10009737_33810</name>
</gene>
<dbReference type="RefSeq" id="WP_344008822.1">
    <property type="nucleotide sequence ID" value="NZ_BAAAMY010000011.1"/>
</dbReference>
<protein>
    <submittedName>
        <fullName evidence="5">Glycosyltransferase family 4 protein</fullName>
    </submittedName>
</protein>
<evidence type="ECO:0000256" key="2">
    <source>
        <dbReference type="ARBA" id="ARBA00022679"/>
    </source>
</evidence>
<feature type="domain" description="Glycosyltransferase subfamily 4-like N-terminal" evidence="4">
    <location>
        <begin position="22"/>
        <end position="186"/>
    </location>
</feature>
<evidence type="ECO:0000256" key="1">
    <source>
        <dbReference type="ARBA" id="ARBA00022676"/>
    </source>
</evidence>
<feature type="domain" description="Glycosyl transferase family 1" evidence="3">
    <location>
        <begin position="195"/>
        <end position="335"/>
    </location>
</feature>
<keyword evidence="6" id="KW-1185">Reference proteome</keyword>
<dbReference type="PANTHER" id="PTHR12526">
    <property type="entry name" value="GLYCOSYLTRANSFERASE"/>
    <property type="match status" value="1"/>
</dbReference>
<name>A0ABP5B379_9ACTN</name>
<evidence type="ECO:0000259" key="4">
    <source>
        <dbReference type="Pfam" id="PF13439"/>
    </source>
</evidence>
<dbReference type="InterPro" id="IPR028098">
    <property type="entry name" value="Glyco_trans_4-like_N"/>
</dbReference>
<accession>A0ABP5B379</accession>
<keyword evidence="1" id="KW-0328">Glycosyltransferase</keyword>
<keyword evidence="2" id="KW-0808">Transferase</keyword>
<dbReference type="EMBL" id="BAAAMY010000011">
    <property type="protein sequence ID" value="GAA1929128.1"/>
    <property type="molecule type" value="Genomic_DNA"/>
</dbReference>
<comment type="caution">
    <text evidence="5">The sequence shown here is derived from an EMBL/GenBank/DDBJ whole genome shotgun (WGS) entry which is preliminary data.</text>
</comment>
<dbReference type="Pfam" id="PF13439">
    <property type="entry name" value="Glyco_transf_4"/>
    <property type="match status" value="1"/>
</dbReference>